<dbReference type="EMBL" id="SOSA01000148">
    <property type="protein sequence ID" value="THC95662.1"/>
    <property type="molecule type" value="Genomic_DNA"/>
</dbReference>
<name>A0A4S3JJT7_9EURO</name>
<feature type="compositionally biased region" description="Basic and acidic residues" evidence="4">
    <location>
        <begin position="1"/>
        <end position="19"/>
    </location>
</feature>
<evidence type="ECO:0000313" key="6">
    <source>
        <dbReference type="EMBL" id="THC95662.1"/>
    </source>
</evidence>
<protein>
    <recommendedName>
        <fullName evidence="5">Xylanolytic transcriptional activator regulatory domain-containing protein</fullName>
    </recommendedName>
</protein>
<keyword evidence="1" id="KW-0805">Transcription regulation</keyword>
<keyword evidence="2" id="KW-0804">Transcription</keyword>
<dbReference type="InterPro" id="IPR007219">
    <property type="entry name" value="XnlR_reg_dom"/>
</dbReference>
<dbReference type="GO" id="GO:0003677">
    <property type="term" value="F:DNA binding"/>
    <property type="evidence" value="ECO:0007669"/>
    <property type="project" value="InterPro"/>
</dbReference>
<evidence type="ECO:0000259" key="5">
    <source>
        <dbReference type="SMART" id="SM00906"/>
    </source>
</evidence>
<evidence type="ECO:0000256" key="3">
    <source>
        <dbReference type="ARBA" id="ARBA00023242"/>
    </source>
</evidence>
<dbReference type="InterPro" id="IPR051127">
    <property type="entry name" value="Fungal_SecMet_Regulators"/>
</dbReference>
<evidence type="ECO:0000256" key="1">
    <source>
        <dbReference type="ARBA" id="ARBA00023015"/>
    </source>
</evidence>
<dbReference type="Proteomes" id="UP000308092">
    <property type="component" value="Unassembled WGS sequence"/>
</dbReference>
<comment type="caution">
    <text evidence="6">The sequence shown here is derived from an EMBL/GenBank/DDBJ whole genome shotgun (WGS) entry which is preliminary data.</text>
</comment>
<evidence type="ECO:0000256" key="2">
    <source>
        <dbReference type="ARBA" id="ARBA00023163"/>
    </source>
</evidence>
<dbReference type="PANTHER" id="PTHR47424">
    <property type="entry name" value="REGULATORY PROTEIN GAL4"/>
    <property type="match status" value="1"/>
</dbReference>
<dbReference type="SMART" id="SM00906">
    <property type="entry name" value="Fungal_trans"/>
    <property type="match status" value="1"/>
</dbReference>
<sequence>MAPEKAKGRMYQRLEDRSNTRRSMVAPDVQEILLIRVRHVRMQANYYRQLQSQARGPSRPDESPNPSPAQSSPYTGVEVPIDRDDWWYKGTDNLFLNRSGEHQFVGASSATHLAKRLHPTSAHLAWDVRPLYDDPLSLRMSTTRALPQMPPFEFAKRLFWVQYTYIGTIFSLIHPRDFEERLKMVYNQPPDFSSRESCLVYCQVLLVVAFGLMYSVNQWSGDDGPPGFKYFKHALRFLPDIHEEGSIFFVEVLCYVAYYMQNLNRRDAAFLYIGLALRMAISLGLHQEVSDSTITEDDRNRRRRAWCLTLDSLLSVKSGNPITIHDEDIGTTWPIPLDGASAVPWPSVRLIVWA</sequence>
<gene>
    <name evidence="6" type="ORF">EYZ11_004875</name>
</gene>
<dbReference type="CDD" id="cd12148">
    <property type="entry name" value="fungal_TF_MHR"/>
    <property type="match status" value="1"/>
</dbReference>
<keyword evidence="3" id="KW-0539">Nucleus</keyword>
<proteinExistence type="predicted"/>
<dbReference type="GO" id="GO:0006351">
    <property type="term" value="P:DNA-templated transcription"/>
    <property type="evidence" value="ECO:0007669"/>
    <property type="project" value="InterPro"/>
</dbReference>
<dbReference type="VEuPathDB" id="FungiDB:EYZ11_004875"/>
<reference evidence="6 7" key="1">
    <citation type="submission" date="2019-03" db="EMBL/GenBank/DDBJ databases">
        <title>The genome sequence of a newly discovered highly antifungal drug resistant Aspergillus species, Aspergillus tanneri NIH 1004.</title>
        <authorList>
            <person name="Mounaud S."/>
            <person name="Singh I."/>
            <person name="Joardar V."/>
            <person name="Pakala S."/>
            <person name="Pakala S."/>
            <person name="Venepally P."/>
            <person name="Hoover J."/>
            <person name="Nierman W."/>
            <person name="Chung J."/>
            <person name="Losada L."/>
        </authorList>
    </citation>
    <scope>NUCLEOTIDE SEQUENCE [LARGE SCALE GENOMIC DNA]</scope>
    <source>
        <strain evidence="6 7">NIH1004</strain>
    </source>
</reference>
<dbReference type="GO" id="GO:0008270">
    <property type="term" value="F:zinc ion binding"/>
    <property type="evidence" value="ECO:0007669"/>
    <property type="project" value="InterPro"/>
</dbReference>
<dbReference type="PANTHER" id="PTHR47424:SF6">
    <property type="entry name" value="PROLINE UTILIZATION TRANS-ACTIVATOR"/>
    <property type="match status" value="1"/>
</dbReference>
<evidence type="ECO:0000256" key="4">
    <source>
        <dbReference type="SAM" id="MobiDB-lite"/>
    </source>
</evidence>
<dbReference type="AlphaFoldDB" id="A0A4S3JJT7"/>
<evidence type="ECO:0000313" key="7">
    <source>
        <dbReference type="Proteomes" id="UP000308092"/>
    </source>
</evidence>
<feature type="domain" description="Xylanolytic transcriptional activator regulatory" evidence="5">
    <location>
        <begin position="269"/>
        <end position="340"/>
    </location>
</feature>
<keyword evidence="7" id="KW-1185">Reference proteome</keyword>
<organism evidence="6 7">
    <name type="scientific">Aspergillus tanneri</name>
    <dbReference type="NCBI Taxonomy" id="1220188"/>
    <lineage>
        <taxon>Eukaryota</taxon>
        <taxon>Fungi</taxon>
        <taxon>Dikarya</taxon>
        <taxon>Ascomycota</taxon>
        <taxon>Pezizomycotina</taxon>
        <taxon>Eurotiomycetes</taxon>
        <taxon>Eurotiomycetidae</taxon>
        <taxon>Eurotiales</taxon>
        <taxon>Aspergillaceae</taxon>
        <taxon>Aspergillus</taxon>
        <taxon>Aspergillus subgen. Circumdati</taxon>
    </lineage>
</organism>
<accession>A0A4S3JJT7</accession>
<feature type="region of interest" description="Disordered" evidence="4">
    <location>
        <begin position="50"/>
        <end position="76"/>
    </location>
</feature>
<dbReference type="STRING" id="1220188.A0A4S3JJT7"/>
<feature type="region of interest" description="Disordered" evidence="4">
    <location>
        <begin position="1"/>
        <end position="22"/>
    </location>
</feature>
<dbReference type="Pfam" id="PF04082">
    <property type="entry name" value="Fungal_trans"/>
    <property type="match status" value="1"/>
</dbReference>